<dbReference type="EMBL" id="CABVHX010000002">
    <property type="protein sequence ID" value="VVN72916.1"/>
    <property type="molecule type" value="Genomic_DNA"/>
</dbReference>
<dbReference type="Proteomes" id="UP000325375">
    <property type="component" value="Unassembled WGS sequence"/>
</dbReference>
<sequence>MKSTRPLRLNQRLIRKPLRQQTLQRPSQHALEVTHQNRRTTANWWRNGCQGGQPAIHDTLMSSAPLWQRASRLNERLFAHTIHAWTITSDASHPCLAPATIIIEFSLLHLSLRNADRGPCIPCYMSVASEPLSRSILDCQLFYGVTLGQATLRSLDSMCEKVPGPVSIFAQVAQRYRFHGTDYEVVALQEGCVLLRRTGITAQKAAPLESQIASRRPPPDVPAQNALLLRMRQAQARAQIRVPVSHETGRRWIDRQPKDIQQFIFYQAKSHLCHHVRPSLRTLVDGINLEIERLNQSRPFHDQLKAPAWTFLYRRSRELFVANSGVSAMDTFIRRTTMGRSERSVNVVECDTQRVLIKAQFSIPVFLSVALHAPSMYVLGWSISDRSASHSMHLAIEASLNRATSYGLPAQSYIVDASPDRWTSAKLASHGGTRLLHCPLQASHAKPHVEWFFRNFVRTGASLSSAEFGASPAVVPLPLETIRTIFERWLLHYHHAPSRLCRQSPTHALAFYKGAGN</sequence>
<dbReference type="AlphaFoldDB" id="A0A5E7A2E2"/>
<proteinExistence type="predicted"/>
<organism evidence="1 2">
    <name type="scientific">Pseudomonas fluorescens</name>
    <dbReference type="NCBI Taxonomy" id="294"/>
    <lineage>
        <taxon>Bacteria</taxon>
        <taxon>Pseudomonadati</taxon>
        <taxon>Pseudomonadota</taxon>
        <taxon>Gammaproteobacteria</taxon>
        <taxon>Pseudomonadales</taxon>
        <taxon>Pseudomonadaceae</taxon>
        <taxon>Pseudomonas</taxon>
    </lineage>
</organism>
<evidence type="ECO:0000313" key="2">
    <source>
        <dbReference type="Proteomes" id="UP000325375"/>
    </source>
</evidence>
<protein>
    <submittedName>
        <fullName evidence="1">Uncharacterized protein</fullName>
    </submittedName>
</protein>
<accession>A0A5E7A2E2</accession>
<evidence type="ECO:0000313" key="1">
    <source>
        <dbReference type="EMBL" id="VVN72916.1"/>
    </source>
</evidence>
<name>A0A5E7A2E2_PSEFL</name>
<reference evidence="1 2" key="1">
    <citation type="submission" date="2019-09" db="EMBL/GenBank/DDBJ databases">
        <authorList>
            <person name="Chandra G."/>
            <person name="Truman W A."/>
        </authorList>
    </citation>
    <scope>NUCLEOTIDE SEQUENCE [LARGE SCALE GENOMIC DNA]</scope>
    <source>
        <strain evidence="1">PS718</strain>
    </source>
</reference>
<gene>
    <name evidence="1" type="ORF">PS718_00537</name>
</gene>